<sequence length="382" mass="43001">MRCPRCFNEDPSWFYLGSKGWYCRRCIVFSRMLVYEAAELPEPEPKEPLDPHLRLDYPLTPAQQQISDQLCELSETQDVLVDAVCGAGKTEIVMACLQRRLQRGQQVAVAVARRQVVLELAKRLASAFPDLSVIPVCQGYTQKTEADLIVCTTHQLYRYPRRFDLLVLDEPDAFPYKGDPVLHGIARVSCRGQIVYTTATPDAELQARVRVGTLAQLKLNRRPHGYDLPVPHVLIGPGIWLLVQLYRWLKSKQKAGKQALIFVPTIQECYRLKALFSLRFACGALTSKSEDQDETLRKLRAKELPFCFATTVLERGVTISGVDVCVMLADHSVFDEASLIQMIGRVGRSFACPQGDGLFLCRQRSEAVERCVKRLKEANAAG</sequence>
<dbReference type="EMBL" id="WKPJ01000001">
    <property type="protein sequence ID" value="MSA87731.1"/>
    <property type="molecule type" value="Genomic_DNA"/>
</dbReference>
<evidence type="ECO:0000259" key="4">
    <source>
        <dbReference type="PROSITE" id="PS51192"/>
    </source>
</evidence>
<evidence type="ECO:0000259" key="5">
    <source>
        <dbReference type="PROSITE" id="PS51194"/>
    </source>
</evidence>
<dbReference type="PROSITE" id="PS51192">
    <property type="entry name" value="HELICASE_ATP_BIND_1"/>
    <property type="match status" value="1"/>
</dbReference>
<proteinExistence type="predicted"/>
<evidence type="ECO:0000256" key="2">
    <source>
        <dbReference type="ARBA" id="ARBA00022840"/>
    </source>
</evidence>
<dbReference type="Proteomes" id="UP000480929">
    <property type="component" value="Unassembled WGS sequence"/>
</dbReference>
<dbReference type="EMBL" id="WKPI01000001">
    <property type="protein sequence ID" value="MSC31526.1"/>
    <property type="molecule type" value="Genomic_DNA"/>
</dbReference>
<evidence type="ECO:0000313" key="6">
    <source>
        <dbReference type="EMBL" id="MSA87731.1"/>
    </source>
</evidence>
<keyword evidence="6" id="KW-0347">Helicase</keyword>
<keyword evidence="6" id="KW-0378">Hydrolase</keyword>
<dbReference type="InterPro" id="IPR001650">
    <property type="entry name" value="Helicase_C-like"/>
</dbReference>
<organism evidence="6 8">
    <name type="scientific">Holdemania massiliensis</name>
    <dbReference type="NCBI Taxonomy" id="1468449"/>
    <lineage>
        <taxon>Bacteria</taxon>
        <taxon>Bacillati</taxon>
        <taxon>Bacillota</taxon>
        <taxon>Erysipelotrichia</taxon>
        <taxon>Erysipelotrichales</taxon>
        <taxon>Erysipelotrichaceae</taxon>
        <taxon>Holdemania</taxon>
    </lineage>
</organism>
<dbReference type="Pfam" id="PF00271">
    <property type="entry name" value="Helicase_C"/>
    <property type="match status" value="1"/>
</dbReference>
<dbReference type="AlphaFoldDB" id="A0A6N7S1K2"/>
<dbReference type="RefSeq" id="WP_154237447.1">
    <property type="nucleotide sequence ID" value="NZ_CALJPI010000253.1"/>
</dbReference>
<evidence type="ECO:0000313" key="7">
    <source>
        <dbReference type="EMBL" id="MSC31526.1"/>
    </source>
</evidence>
<dbReference type="GO" id="GO:0006302">
    <property type="term" value="P:double-strand break repair"/>
    <property type="evidence" value="ECO:0007669"/>
    <property type="project" value="TreeGrafter"/>
</dbReference>
<dbReference type="GO" id="GO:0006270">
    <property type="term" value="P:DNA replication initiation"/>
    <property type="evidence" value="ECO:0007669"/>
    <property type="project" value="TreeGrafter"/>
</dbReference>
<feature type="domain" description="Helicase C-terminal" evidence="5">
    <location>
        <begin position="241"/>
        <end position="382"/>
    </location>
</feature>
<name>A0A6N7S1K2_9FIRM</name>
<keyword evidence="2" id="KW-0067">ATP-binding</keyword>
<dbReference type="PROSITE" id="PS51194">
    <property type="entry name" value="HELICASE_CTER"/>
    <property type="match status" value="1"/>
</dbReference>
<dbReference type="GO" id="GO:0006310">
    <property type="term" value="P:DNA recombination"/>
    <property type="evidence" value="ECO:0007669"/>
    <property type="project" value="TreeGrafter"/>
</dbReference>
<accession>A0A6N7S1K2</accession>
<dbReference type="Pfam" id="PF00270">
    <property type="entry name" value="DEAD"/>
    <property type="match status" value="1"/>
</dbReference>
<dbReference type="SMART" id="SM00487">
    <property type="entry name" value="DEXDc"/>
    <property type="match status" value="1"/>
</dbReference>
<dbReference type="GO" id="GO:0005524">
    <property type="term" value="F:ATP binding"/>
    <property type="evidence" value="ECO:0007669"/>
    <property type="project" value="UniProtKB-KW"/>
</dbReference>
<dbReference type="PANTHER" id="PTHR30580">
    <property type="entry name" value="PRIMOSOMAL PROTEIN N"/>
    <property type="match status" value="1"/>
</dbReference>
<comment type="caution">
    <text evidence="6">The sequence shown here is derived from an EMBL/GenBank/DDBJ whole genome shotgun (WGS) entry which is preliminary data.</text>
</comment>
<gene>
    <name evidence="7" type="ORF">GKD88_00090</name>
    <name evidence="6" type="ORF">GKE08_00085</name>
</gene>
<dbReference type="SMART" id="SM00490">
    <property type="entry name" value="HELICc"/>
    <property type="match status" value="1"/>
</dbReference>
<feature type="domain" description="Helicase ATP-binding" evidence="4">
    <location>
        <begin position="70"/>
        <end position="219"/>
    </location>
</feature>
<dbReference type="PANTHER" id="PTHR30580:SF1">
    <property type="entry name" value="COMF OPERON PROTEIN 1"/>
    <property type="match status" value="1"/>
</dbReference>
<dbReference type="GO" id="GO:0003677">
    <property type="term" value="F:DNA binding"/>
    <property type="evidence" value="ECO:0007669"/>
    <property type="project" value="UniProtKB-KW"/>
</dbReference>
<protein>
    <submittedName>
        <fullName evidence="6">DEAD/DEAH box helicase</fullName>
    </submittedName>
</protein>
<dbReference type="InterPro" id="IPR027417">
    <property type="entry name" value="P-loop_NTPase"/>
</dbReference>
<dbReference type="OrthoDB" id="2077914at2"/>
<evidence type="ECO:0000256" key="3">
    <source>
        <dbReference type="ARBA" id="ARBA00023125"/>
    </source>
</evidence>
<dbReference type="Proteomes" id="UP000433575">
    <property type="component" value="Unassembled WGS sequence"/>
</dbReference>
<dbReference type="InterPro" id="IPR011545">
    <property type="entry name" value="DEAD/DEAH_box_helicase_dom"/>
</dbReference>
<evidence type="ECO:0000313" key="8">
    <source>
        <dbReference type="Proteomes" id="UP000433575"/>
    </source>
</evidence>
<dbReference type="GO" id="GO:0043138">
    <property type="term" value="F:3'-5' DNA helicase activity"/>
    <property type="evidence" value="ECO:0007669"/>
    <property type="project" value="TreeGrafter"/>
</dbReference>
<reference evidence="8 9" key="1">
    <citation type="journal article" date="2019" name="Nat. Med.">
        <title>A library of human gut bacterial isolates paired with longitudinal multiomics data enables mechanistic microbiome research.</title>
        <authorList>
            <person name="Poyet M."/>
            <person name="Groussin M."/>
            <person name="Gibbons S.M."/>
            <person name="Avila-Pacheco J."/>
            <person name="Jiang X."/>
            <person name="Kearney S.M."/>
            <person name="Perrotta A.R."/>
            <person name="Berdy B."/>
            <person name="Zhao S."/>
            <person name="Lieberman T.D."/>
            <person name="Swanson P.K."/>
            <person name="Smith M."/>
            <person name="Roesemann S."/>
            <person name="Alexander J.E."/>
            <person name="Rich S.A."/>
            <person name="Livny J."/>
            <person name="Vlamakis H."/>
            <person name="Clish C."/>
            <person name="Bullock K."/>
            <person name="Deik A."/>
            <person name="Scott J."/>
            <person name="Pierce K.A."/>
            <person name="Xavier R.J."/>
            <person name="Alm E.J."/>
        </authorList>
    </citation>
    <scope>NUCLEOTIDE SEQUENCE [LARGE SCALE GENOMIC DNA]</scope>
    <source>
        <strain evidence="6 8">BIOML-A4</strain>
        <strain evidence="7 9">BIOML-A5</strain>
    </source>
</reference>
<dbReference type="InterPro" id="IPR014001">
    <property type="entry name" value="Helicase_ATP-bd"/>
</dbReference>
<keyword evidence="9" id="KW-1185">Reference proteome</keyword>
<evidence type="ECO:0000313" key="9">
    <source>
        <dbReference type="Proteomes" id="UP000480929"/>
    </source>
</evidence>
<evidence type="ECO:0000256" key="1">
    <source>
        <dbReference type="ARBA" id="ARBA00022741"/>
    </source>
</evidence>
<keyword evidence="1" id="KW-0547">Nucleotide-binding</keyword>
<dbReference type="SUPFAM" id="SSF52540">
    <property type="entry name" value="P-loop containing nucleoside triphosphate hydrolases"/>
    <property type="match status" value="1"/>
</dbReference>
<dbReference type="Gene3D" id="3.40.50.300">
    <property type="entry name" value="P-loop containing nucleotide triphosphate hydrolases"/>
    <property type="match status" value="2"/>
</dbReference>
<keyword evidence="3" id="KW-0238">DNA-binding</keyword>